<keyword evidence="4" id="KW-1185">Reference proteome</keyword>
<protein>
    <recommendedName>
        <fullName evidence="2">UBC core domain-containing protein</fullName>
    </recommendedName>
</protein>
<dbReference type="Proteomes" id="UP000823775">
    <property type="component" value="Unassembled WGS sequence"/>
</dbReference>
<dbReference type="Pfam" id="PF00179">
    <property type="entry name" value="UQ_con"/>
    <property type="match status" value="1"/>
</dbReference>
<accession>A0ABS8T113</accession>
<name>A0ABS8T113_DATST</name>
<evidence type="ECO:0000256" key="1">
    <source>
        <dbReference type="SAM" id="MobiDB-lite"/>
    </source>
</evidence>
<dbReference type="InterPro" id="IPR016135">
    <property type="entry name" value="UBQ-conjugating_enzyme/RWD"/>
</dbReference>
<reference evidence="3 4" key="1">
    <citation type="journal article" date="2021" name="BMC Genomics">
        <title>Datura genome reveals duplications of psychoactive alkaloid biosynthetic genes and high mutation rate following tissue culture.</title>
        <authorList>
            <person name="Rajewski A."/>
            <person name="Carter-House D."/>
            <person name="Stajich J."/>
            <person name="Litt A."/>
        </authorList>
    </citation>
    <scope>NUCLEOTIDE SEQUENCE [LARGE SCALE GENOMIC DNA]</scope>
    <source>
        <strain evidence="3">AR-01</strain>
    </source>
</reference>
<evidence type="ECO:0000313" key="3">
    <source>
        <dbReference type="EMBL" id="MCD7464689.1"/>
    </source>
</evidence>
<organism evidence="3 4">
    <name type="scientific">Datura stramonium</name>
    <name type="common">Jimsonweed</name>
    <name type="synonym">Common thornapple</name>
    <dbReference type="NCBI Taxonomy" id="4076"/>
    <lineage>
        <taxon>Eukaryota</taxon>
        <taxon>Viridiplantae</taxon>
        <taxon>Streptophyta</taxon>
        <taxon>Embryophyta</taxon>
        <taxon>Tracheophyta</taxon>
        <taxon>Spermatophyta</taxon>
        <taxon>Magnoliopsida</taxon>
        <taxon>eudicotyledons</taxon>
        <taxon>Gunneridae</taxon>
        <taxon>Pentapetalae</taxon>
        <taxon>asterids</taxon>
        <taxon>lamiids</taxon>
        <taxon>Solanales</taxon>
        <taxon>Solanaceae</taxon>
        <taxon>Solanoideae</taxon>
        <taxon>Datureae</taxon>
        <taxon>Datura</taxon>
    </lineage>
</organism>
<comment type="caution">
    <text evidence="3">The sequence shown here is derived from an EMBL/GenBank/DDBJ whole genome shotgun (WGS) entry which is preliminary data.</text>
</comment>
<gene>
    <name evidence="3" type="ORF">HAX54_053236</name>
</gene>
<evidence type="ECO:0000259" key="2">
    <source>
        <dbReference type="Pfam" id="PF00179"/>
    </source>
</evidence>
<sequence>MLSSAGFQFPGQSPRDHKGANMDGKTALEHISEAQKQWANEHPTGFVAMPVRTGTHPSSINLMEWNCYIPGKAGASKSLLPSVIFLWMEWSPDLTIEDILVGIQDLLDWPNPADPTQDAYYLYINDQDAYKTRVKQQVKYYASLP</sequence>
<dbReference type="EMBL" id="JACEIK010000986">
    <property type="protein sequence ID" value="MCD7464689.1"/>
    <property type="molecule type" value="Genomic_DNA"/>
</dbReference>
<dbReference type="Gene3D" id="3.10.110.10">
    <property type="entry name" value="Ubiquitin Conjugating Enzyme"/>
    <property type="match status" value="1"/>
</dbReference>
<evidence type="ECO:0000313" key="4">
    <source>
        <dbReference type="Proteomes" id="UP000823775"/>
    </source>
</evidence>
<dbReference type="InterPro" id="IPR000608">
    <property type="entry name" value="UBC"/>
</dbReference>
<feature type="domain" description="UBC core" evidence="2">
    <location>
        <begin position="89"/>
        <end position="137"/>
    </location>
</feature>
<proteinExistence type="predicted"/>
<dbReference type="SUPFAM" id="SSF54495">
    <property type="entry name" value="UBC-like"/>
    <property type="match status" value="1"/>
</dbReference>
<feature type="region of interest" description="Disordered" evidence="1">
    <location>
        <begin position="1"/>
        <end position="23"/>
    </location>
</feature>
<feature type="compositionally biased region" description="Basic and acidic residues" evidence="1">
    <location>
        <begin position="14"/>
        <end position="23"/>
    </location>
</feature>